<name>A0A090I506_METFO</name>
<gene>
    <name evidence="1" type="ORF">DSM1535_2263</name>
</gene>
<evidence type="ECO:0000313" key="1">
    <source>
        <dbReference type="EMBL" id="CEA14588.1"/>
    </source>
</evidence>
<proteinExistence type="predicted"/>
<dbReference type="PATRIC" id="fig|2162.9.peg.2338"/>
<dbReference type="KEGG" id="mfi:DSM1535_2263"/>
<organism evidence="1">
    <name type="scientific">Methanobacterium formicicum</name>
    <dbReference type="NCBI Taxonomy" id="2162"/>
    <lineage>
        <taxon>Archaea</taxon>
        <taxon>Methanobacteriati</taxon>
        <taxon>Methanobacteriota</taxon>
        <taxon>Methanomada group</taxon>
        <taxon>Methanobacteria</taxon>
        <taxon>Methanobacteriales</taxon>
        <taxon>Methanobacteriaceae</taxon>
        <taxon>Methanobacterium</taxon>
    </lineage>
</organism>
<sequence>MADKNKKVFEGKSAVDSALHDFCIKTKKPGFIDAICEVCEKVYETDQDTYICPECQEKLKNKGI</sequence>
<dbReference type="EMBL" id="LN515531">
    <property type="protein sequence ID" value="CEA14588.1"/>
    <property type="molecule type" value="Genomic_DNA"/>
</dbReference>
<dbReference type="AlphaFoldDB" id="A0A090I506"/>
<accession>A0A090I506</accession>
<protein>
    <submittedName>
        <fullName evidence="1">Uncharacterized protein</fullName>
    </submittedName>
</protein>
<reference evidence="1" key="1">
    <citation type="submission" date="2014-08" db="EMBL/GenBank/DDBJ databases">
        <authorList>
            <person name="Wibberg D."/>
        </authorList>
    </citation>
    <scope>NUCLEOTIDE SEQUENCE</scope>
</reference>
<dbReference type="RefSeq" id="WP_048073593.1">
    <property type="nucleotide sequence ID" value="NZ_JARVXG010000023.1"/>
</dbReference>